<dbReference type="EC" id="1.10.3.2" evidence="1"/>
<sequence>TGTVFFIDLPDAAIGYRGVSIEHRMGVADGVYLSYFRGGADAANRALPDVWRNILVPQS</sequence>
<feature type="non-terminal residue" evidence="1">
    <location>
        <position position="1"/>
    </location>
</feature>
<accession>Q2L4R9</accession>
<protein>
    <submittedName>
        <fullName evidence="1">Laccase</fullName>
        <ecNumber evidence="1">1.10.3.2</ecNumber>
    </submittedName>
</protein>
<gene>
    <name evidence="1" type="primary">lac</name>
</gene>
<reference evidence="1" key="1">
    <citation type="submission" date="2004-02" db="EMBL/GenBank/DDBJ databases">
        <title>Diversity profiles of basidiomycete laccase genes in different types of temperate soils: how to handle with their heterogeneous distribution?</title>
        <authorList>
            <person name="Luis P."/>
            <person name="Kellner H."/>
            <person name="Zimdars B."/>
            <person name="Langer U."/>
            <person name="Martin F."/>
            <person name="Buscot F."/>
        </authorList>
    </citation>
    <scope>NUCLEOTIDE SEQUENCE</scope>
</reference>
<feature type="non-terminal residue" evidence="1">
    <location>
        <position position="59"/>
    </location>
</feature>
<name>Q2L4R9_9BASI</name>
<dbReference type="AlphaFoldDB" id="Q2L4R9"/>
<dbReference type="EMBL" id="AJ626733">
    <property type="protein sequence ID" value="CAF31633.1"/>
    <property type="molecule type" value="Genomic_DNA"/>
</dbReference>
<evidence type="ECO:0000313" key="1">
    <source>
        <dbReference type="EMBL" id="CAF31633.1"/>
    </source>
</evidence>
<keyword evidence="1" id="KW-0560">Oxidoreductase</keyword>
<dbReference type="GO" id="GO:0052716">
    <property type="term" value="F:hydroquinone:oxygen oxidoreductase activity"/>
    <property type="evidence" value="ECO:0007669"/>
    <property type="project" value="UniProtKB-EC"/>
</dbReference>
<proteinExistence type="predicted"/>
<organism evidence="1">
    <name type="scientific">uncultured Basidiomycota</name>
    <dbReference type="NCBI Taxonomy" id="175244"/>
    <lineage>
        <taxon>Eukaryota</taxon>
        <taxon>Fungi</taxon>
        <taxon>Dikarya</taxon>
        <taxon>Basidiomycota</taxon>
        <taxon>environmental samples</taxon>
    </lineage>
</organism>